<dbReference type="WBParaSite" id="RSKR_0000659100.1">
    <property type="protein sequence ID" value="RSKR_0000659100.1"/>
    <property type="gene ID" value="RSKR_0000659100"/>
</dbReference>
<proteinExistence type="predicted"/>
<reference evidence="2" key="1">
    <citation type="submission" date="2016-11" db="UniProtKB">
        <authorList>
            <consortium name="WormBaseParasite"/>
        </authorList>
    </citation>
    <scope>IDENTIFICATION</scope>
    <source>
        <strain evidence="2">KR3021</strain>
    </source>
</reference>
<name>A0AC35U0W8_9BILA</name>
<accession>A0AC35U0W8</accession>
<evidence type="ECO:0000313" key="1">
    <source>
        <dbReference type="Proteomes" id="UP000095286"/>
    </source>
</evidence>
<dbReference type="Proteomes" id="UP000095286">
    <property type="component" value="Unplaced"/>
</dbReference>
<protein>
    <submittedName>
        <fullName evidence="2">Laminin EGF-like domain-containing protein</fullName>
    </submittedName>
</protein>
<organism evidence="1 2">
    <name type="scientific">Rhabditophanes sp. KR3021</name>
    <dbReference type="NCBI Taxonomy" id="114890"/>
    <lineage>
        <taxon>Eukaryota</taxon>
        <taxon>Metazoa</taxon>
        <taxon>Ecdysozoa</taxon>
        <taxon>Nematoda</taxon>
        <taxon>Chromadorea</taxon>
        <taxon>Rhabditida</taxon>
        <taxon>Tylenchina</taxon>
        <taxon>Panagrolaimomorpha</taxon>
        <taxon>Strongyloidoidea</taxon>
        <taxon>Alloionematidae</taxon>
        <taxon>Rhabditophanes</taxon>
    </lineage>
</organism>
<sequence>MIPVAKIGRWVVILLSITSLTNPQPAEFTPSIDPEHFEPTKDPCYDFSGKPQRCVPDFINAAFNRYVHVTNTCGERQPIEYCAQSKVIGNMRKTCEFCDARVSYMAHPATFLTDFNSPENETWWQSETMNENIQYPQSVNLTLKLGKSYDVTYVRLKFVSPRPESFAIFKKTHPDDEWIPWQYYSASCRSTYKLAEKSPILPNQEDVAQCTREYSDISPLTGGNIAFSTLEGRPSAHNFEENDQLQEFVTASEIMVVFNRMNTFGDELFQDTRVLKSYYYAVSDFAVGARCKCNGHASECVRSTGAGQENLVCSCQHFTAGADCNECAPFYNDRKWKPATSNEANECVACDCNNLSNRCYYDEVLYEKTGRGGHCIDCAGNTKGAHCEECALDHWRRPGEHFCVACKCHQLGSTSTQCNADGLCTCKPGVGGAACDRCLPGFFDFGPNGCRDCGCDVSGSANNTPTCQSFTGDCACKGNVEGKQCSKCKPGYFNLSPDNEFGCTPCFCYGHSSICSSTEGFFANNITSTFENDKEKWTATSMKGIGNSTYAEMDKAIAVRNDAHNIPSYFNAPEEYLGDQRASYNQYLTFTLKTQLNYPHPSPKDIVIVGGDGQELSLPITAQKNGMPSQVEQTFRYKIHASGEYQWTPKLNDIDFIAVLSNVTAIKIRATYNPMDVGFLSHISMGSATLSPTETDIAPAGWVETCSCLEGYVGQFCESCADGYRREKKFGGAFNRCVKCECNTHSDSCDQESHACLCEHNTDGTNCERCARGYYGNALLGKADDCAKCGCPNEGPCVLHTDGQIICTECETGYSGRKCNECSDGYFGNPAEGIPCQECNCNGNMDANAIGNCDVVSGECKKCEYHTTGFNCEKCQAGFWGEPLADLKGDCQPCQCFSQGTIRPSADYTVLECSQEDGQCECQSHVVGPQCNLCEDGYFNITSGSGCESCDCDPVGSLNVTCDIGTGQCLCKEGVSGRRCDKCDALYFGFSNTGCSACDCNPVGSENLQCDKENGQCLCKDNVESRQCGTCIENRYNLQGGCLACDECYNVIQSRTNEYRDKFALLNTTLHEIIENPVEINDDKFDAKVKEVLALVKKTHDNVMTNLGDDSVIVGQVHTLRDNLKDADEMLKQVDVIVNKVREKSYDGGLLMREWRNTKENALGEIKAAREYLEREGASAWDRAEEAAKKYGDQSETLSKIAQEARELAEKQEEKANQIAQLSDKSKALSQQALTETKDAIYGNEQTSIQINKLQEDLNLARNLVNQTRMLSEDQQKEAANANRAAAETLNLAMELKIPDLDINNFVKEAKTVLESADQTKEHVKSEVHKNKEDVEEIERLRNEVQAELDEAKQHQKQNDQLLSEINGSKERALKAVENTDNVFEEAAKTLQLLKDFQSNVDENKGDALDSLGKIDKIKERLVEVEGKADATQVNIGGALFDAETAQKISEAAEVEVKEILEKARKMREETEATKVKSAAVLEETKRIEKAIEKSKLDLEEFKNGAKSNGAKGEEAVTVASNADNLANNVNKTLVDATERIQHVLNSLQSLDNVNNEELDVLEAKLKEAESVFNDNKLDSKSSPKKTTIHPINETTPEAPAPITTELTTQHILVTTTALPKAVTLHFVRISEDDQQQLMEESKSAAPPTSISNAMATEDVLETLKNDIQKVLDKINHDHSHNQTCMLAALETFVQEMEQVIERARNILKEPPTAINLSPVALAVESQVESDLKHAAKDMAIALASKKAELVGQTELDSKLQEATDTLEAAHNTQHISHSLSQTLADHLDESVVKLVKAADVNVTNTADVIQLQHKIDDAAKELLSVAGTQALNSIVQGTLDNQIKEASTQLAGVSHDSKCEDKANGIVNEELKKAADKVIGATDTQKEVVQDTTNAEIVKPKKFSLSKMFKKMTGRGSERKFKETSSDSSSQSADDSIITRSHNKKVSKTSKEKNEEGSDVFSF</sequence>
<evidence type="ECO:0000313" key="2">
    <source>
        <dbReference type="WBParaSite" id="RSKR_0000659100.1"/>
    </source>
</evidence>